<name>A0AB38YIL9_9GAMM</name>
<dbReference type="Gene3D" id="2.170.130.10">
    <property type="entry name" value="TonB-dependent receptor, plug domain"/>
    <property type="match status" value="1"/>
</dbReference>
<evidence type="ECO:0000259" key="11">
    <source>
        <dbReference type="Pfam" id="PF07715"/>
    </source>
</evidence>
<feature type="domain" description="TonB-dependent receptor-like beta-barrel" evidence="10">
    <location>
        <begin position="208"/>
        <end position="627"/>
    </location>
</feature>
<proteinExistence type="inferred from homology"/>
<dbReference type="EMBL" id="CP101717">
    <property type="protein sequence ID" value="WLD59182.1"/>
    <property type="molecule type" value="Genomic_DNA"/>
</dbReference>
<accession>A0AB38YIL9</accession>
<dbReference type="AlphaFoldDB" id="A0AB38YIL9"/>
<dbReference type="GO" id="GO:0015344">
    <property type="term" value="F:siderophore uptake transmembrane transporter activity"/>
    <property type="evidence" value="ECO:0007669"/>
    <property type="project" value="TreeGrafter"/>
</dbReference>
<dbReference type="PROSITE" id="PS52016">
    <property type="entry name" value="TONB_DEPENDENT_REC_3"/>
    <property type="match status" value="1"/>
</dbReference>
<evidence type="ECO:0000256" key="8">
    <source>
        <dbReference type="PROSITE-ProRule" id="PRU01360"/>
    </source>
</evidence>
<evidence type="ECO:0000256" key="2">
    <source>
        <dbReference type="ARBA" id="ARBA00022448"/>
    </source>
</evidence>
<evidence type="ECO:0000259" key="10">
    <source>
        <dbReference type="Pfam" id="PF00593"/>
    </source>
</evidence>
<dbReference type="InterPro" id="IPR036942">
    <property type="entry name" value="Beta-barrel_TonB_sf"/>
</dbReference>
<sequence length="658" mass="73777">MRVIPMVIAGLLILANGLGASERLGPLVVTGTRTAKSVAESPVKVDVLTREDLAATQPITVAEALQHVSGLQLSSIHGREGQQVSLQGMSGDQVLVLVDGRPITASTGSTVNLSTLSTQNIERIEIVRGATSALYGSDAMGGVVNIITRQPERPELVVRWQGRNFERQNTNKAWLGVLADQSLGASMGWRNERWSSATDVTYRLSTGSDRDAASYTQDTFTGRRISLAHTMGYHWTDGALLFDTTGYFTDLYRPVSQNGTAFRYTDDTQQIAVGAELRNRFGALASTTQLKGEWFDQTTTQNAVFTDRVEQTRNGVMHSGFFAQQWDLQAGEHLLTLGGDYRLNTLTQTQTKEALDGTSSTQVEVDDKQQQSAALYVQDDFFLTDTLELLPGLRAQWDDGFGFFAAPKFNLRWDPDALQQPSFDGHVRAGLGLGYRVPNLKERYYFFDHAQFGYRVEGNPDLSPERNLSWQLGLKLEGGRWDLDISGFLNQAQQLIVTEQDDELSLQEGLDVYRYQNVERAELMGIDVEFTRQLGSAPHRVSVAYNGLHAVDTDSGLYLPGRTPHMITASVDLRLHRYWQWHTSARYRSNTWSNRENTIETPAWIDLDTTLHFTPYAQSRFYVRGVNLFNQYQPIHAEQDLRPLTGRQWVLGTELRLF</sequence>
<reference evidence="12" key="1">
    <citation type="submission" date="2022-07" db="EMBL/GenBank/DDBJ databases">
        <title>Complete genome sequence of Salinispirillum sp. LH10-3-1 capable of multiple carbohydrate inversion isolated from a soda lake.</title>
        <authorList>
            <person name="Liu J."/>
            <person name="Zhai Y."/>
            <person name="Zhang H."/>
            <person name="Yang H."/>
            <person name="Qu J."/>
            <person name="Li J."/>
        </authorList>
    </citation>
    <scope>NUCLEOTIDE SEQUENCE</scope>
    <source>
        <strain evidence="12">LH 10-3-1</strain>
    </source>
</reference>
<dbReference type="InterPro" id="IPR000531">
    <property type="entry name" value="Beta-barrel_TonB"/>
</dbReference>
<evidence type="ECO:0000256" key="3">
    <source>
        <dbReference type="ARBA" id="ARBA00022452"/>
    </source>
</evidence>
<evidence type="ECO:0000313" key="12">
    <source>
        <dbReference type="EMBL" id="WLD59182.1"/>
    </source>
</evidence>
<evidence type="ECO:0000256" key="9">
    <source>
        <dbReference type="RuleBase" id="RU003357"/>
    </source>
</evidence>
<keyword evidence="7 8" id="KW-0998">Cell outer membrane</keyword>
<organism evidence="12">
    <name type="scientific">Salinispirillum sp. LH 10-3-1</name>
    <dbReference type="NCBI Taxonomy" id="2952525"/>
    <lineage>
        <taxon>Bacteria</taxon>
        <taxon>Pseudomonadati</taxon>
        <taxon>Pseudomonadota</taxon>
        <taxon>Gammaproteobacteria</taxon>
        <taxon>Oceanospirillales</taxon>
        <taxon>Saccharospirillaceae</taxon>
        <taxon>Salinispirillum</taxon>
    </lineage>
</organism>
<evidence type="ECO:0000256" key="6">
    <source>
        <dbReference type="ARBA" id="ARBA00023136"/>
    </source>
</evidence>
<evidence type="ECO:0000256" key="5">
    <source>
        <dbReference type="ARBA" id="ARBA00023077"/>
    </source>
</evidence>
<evidence type="ECO:0000256" key="1">
    <source>
        <dbReference type="ARBA" id="ARBA00004571"/>
    </source>
</evidence>
<keyword evidence="6 8" id="KW-0472">Membrane</keyword>
<comment type="subcellular location">
    <subcellularLocation>
        <location evidence="1 8">Cell outer membrane</location>
        <topology evidence="1 8">Multi-pass membrane protein</topology>
    </subcellularLocation>
</comment>
<keyword evidence="3 8" id="KW-1134">Transmembrane beta strand</keyword>
<dbReference type="Gene3D" id="2.40.170.20">
    <property type="entry name" value="TonB-dependent receptor, beta-barrel domain"/>
    <property type="match status" value="1"/>
</dbReference>
<keyword evidence="2 8" id="KW-0813">Transport</keyword>
<comment type="similarity">
    <text evidence="8 9">Belongs to the TonB-dependent receptor family.</text>
</comment>
<dbReference type="Pfam" id="PF00593">
    <property type="entry name" value="TonB_dep_Rec_b-barrel"/>
    <property type="match status" value="1"/>
</dbReference>
<evidence type="ECO:0000256" key="7">
    <source>
        <dbReference type="ARBA" id="ARBA00023237"/>
    </source>
</evidence>
<dbReference type="PANTHER" id="PTHR30069">
    <property type="entry name" value="TONB-DEPENDENT OUTER MEMBRANE RECEPTOR"/>
    <property type="match status" value="1"/>
</dbReference>
<dbReference type="InterPro" id="IPR037066">
    <property type="entry name" value="Plug_dom_sf"/>
</dbReference>
<feature type="domain" description="TonB-dependent receptor plug" evidence="11">
    <location>
        <begin position="38"/>
        <end position="143"/>
    </location>
</feature>
<keyword evidence="12" id="KW-0675">Receptor</keyword>
<dbReference type="InterPro" id="IPR012910">
    <property type="entry name" value="Plug_dom"/>
</dbReference>
<dbReference type="Pfam" id="PF07715">
    <property type="entry name" value="Plug"/>
    <property type="match status" value="1"/>
</dbReference>
<dbReference type="GO" id="GO:0009279">
    <property type="term" value="C:cell outer membrane"/>
    <property type="evidence" value="ECO:0007669"/>
    <property type="project" value="UniProtKB-SubCell"/>
</dbReference>
<keyword evidence="4 8" id="KW-0812">Transmembrane</keyword>
<dbReference type="RefSeq" id="WP_304996471.1">
    <property type="nucleotide sequence ID" value="NZ_CP101717.1"/>
</dbReference>
<dbReference type="CDD" id="cd01347">
    <property type="entry name" value="ligand_gated_channel"/>
    <property type="match status" value="1"/>
</dbReference>
<keyword evidence="5 9" id="KW-0798">TonB box</keyword>
<dbReference type="InterPro" id="IPR039426">
    <property type="entry name" value="TonB-dep_rcpt-like"/>
</dbReference>
<dbReference type="SUPFAM" id="SSF56935">
    <property type="entry name" value="Porins"/>
    <property type="match status" value="1"/>
</dbReference>
<dbReference type="GO" id="GO:0044718">
    <property type="term" value="P:siderophore transmembrane transport"/>
    <property type="evidence" value="ECO:0007669"/>
    <property type="project" value="TreeGrafter"/>
</dbReference>
<gene>
    <name evidence="12" type="ORF">NFC81_05180</name>
</gene>
<dbReference type="PANTHER" id="PTHR30069:SF37">
    <property type="entry name" value="FERRIC VIBRIOBACTIN RECEPTOR VIUA"/>
    <property type="match status" value="1"/>
</dbReference>
<evidence type="ECO:0000256" key="4">
    <source>
        <dbReference type="ARBA" id="ARBA00022692"/>
    </source>
</evidence>
<protein>
    <submittedName>
        <fullName evidence="12">TonB-dependent receptor</fullName>
    </submittedName>
</protein>